<accession>A0A2I7RW80</accession>
<gene>
    <name evidence="1" type="ORF">NVP1245O_07</name>
</gene>
<dbReference type="EMBL" id="MG592610">
    <property type="protein sequence ID" value="AUR97920.1"/>
    <property type="molecule type" value="Genomic_DNA"/>
</dbReference>
<proteinExistence type="predicted"/>
<organism evidence="1 2">
    <name type="scientific">Vibrio phage 1.245.O._10N.261.54.C7</name>
    <dbReference type="NCBI Taxonomy" id="1881236"/>
    <lineage>
        <taxon>Viruses</taxon>
        <taxon>Duplodnaviria</taxon>
        <taxon>Heunggongvirae</taxon>
        <taxon>Uroviricota</taxon>
        <taxon>Caudoviricetes</taxon>
        <taxon>Schitoviridae</taxon>
        <taxon>Pariacacavirus</taxon>
        <taxon>Pariacacavirus 1245O</taxon>
    </lineage>
</organism>
<name>A0A2I7RW80_9CAUD</name>
<sequence length="69" mass="8048">MSRYSTFMVSANLAEDHGHSSSFLSMVMESMMLVRPRGDYLYLFSYLLEKDFITNPYEPRIITLNTELS</sequence>
<evidence type="ECO:0000313" key="1">
    <source>
        <dbReference type="EMBL" id="AUR97920.1"/>
    </source>
</evidence>
<keyword evidence="2" id="KW-1185">Reference proteome</keyword>
<reference evidence="1 2" key="1">
    <citation type="submission" date="2017-11" db="EMBL/GenBank/DDBJ databases">
        <title>A major lineage of nontailed dsDNA viruses as unrecognized killers of marine bacteria.</title>
        <authorList>
            <person name="Kauffman K.M."/>
            <person name="Hussain F.A."/>
            <person name="Yang J."/>
            <person name="Arevalo P."/>
            <person name="Brown J.M."/>
            <person name="Chang W.K."/>
            <person name="VanInsberghe D."/>
            <person name="Elsherbini J."/>
            <person name="Cutler M.B."/>
            <person name="Kelly L."/>
            <person name="Polz M.F."/>
        </authorList>
    </citation>
    <scope>NUCLEOTIDE SEQUENCE [LARGE SCALE GENOMIC DNA]</scope>
</reference>
<protein>
    <submittedName>
        <fullName evidence="1">Uncharacterized protein</fullName>
    </submittedName>
</protein>
<dbReference type="Proteomes" id="UP000272163">
    <property type="component" value="Segment"/>
</dbReference>
<evidence type="ECO:0000313" key="2">
    <source>
        <dbReference type="Proteomes" id="UP000272163"/>
    </source>
</evidence>